<feature type="domain" description="Thioredoxin-like fold" evidence="4">
    <location>
        <begin position="483"/>
        <end position="558"/>
    </location>
</feature>
<keyword evidence="6" id="KW-1185">Reference proteome</keyword>
<reference evidence="5 6" key="1">
    <citation type="submission" date="2018-11" db="EMBL/GenBank/DDBJ databases">
        <title>Genomic Encyclopedia of Type Strains, Phase IV (KMG-IV): sequencing the most valuable type-strain genomes for metagenomic binning, comparative biology and taxonomic classification.</title>
        <authorList>
            <person name="Goeker M."/>
        </authorList>
    </citation>
    <scope>NUCLEOTIDE SEQUENCE [LARGE SCALE GENOMIC DNA]</scope>
    <source>
        <strain evidence="5 6">DSM 26537</strain>
    </source>
</reference>
<evidence type="ECO:0000313" key="5">
    <source>
        <dbReference type="EMBL" id="ROR30813.1"/>
    </source>
</evidence>
<keyword evidence="1" id="KW-0285">Flavoprotein</keyword>
<dbReference type="AlphaFoldDB" id="A0A3N1XW37"/>
<sequence>MENIYDIIIIGAGPAGLSAGIYGARAKFKVLIIDKNETGGQISLTSEVVNYPGVGKTSGTQLTTTMRKQAGYFGTEFLTATVTEVDFNNDIKIIRTDKGEIRTLGVIIATGANPRTLGFKGEQEFKGRGVAYCATCDGEFFTGLDVFVVGAGFAAAEEAIFLTRYGEKVTIIAREPEFTCAKSIADKVLAHDKIEVRFNTEVLEVGGEVNLKYARFINNVTNEITEYQVEDSKSTFGIFVFAGYVPASGLVKNHVRLDEQGYILTDADLATNVPGVYAAGDICVKNLRQVVTAVSDGAVAATNLERYVENLRNEYGIVRKDDLPKNSLTKEEFSPTPDNSMERIGDDVDDSFLSSEIKEQLYQIFSKMEKGIKIITILDPSNRLSKEVEGFAKEIDGLTDKVKIEIYKKGENQVLEEEASLNLYPAMLICNESNEYLGAAFHGVPGGHEFNSFIIALYNAAGPGQSLDPALLDEIRNFDQKVNIKIAVSLSCTMCPEVVMGAQRIALENKNVTAQMLDLAHYPEIKERYSIMSVPCMIINDESLVFGKKSIEEILNKIRE</sequence>
<evidence type="ECO:0000256" key="2">
    <source>
        <dbReference type="ARBA" id="ARBA00023002"/>
    </source>
</evidence>
<dbReference type="Gene3D" id="3.40.30.80">
    <property type="match status" value="1"/>
</dbReference>
<dbReference type="CDD" id="cd02974">
    <property type="entry name" value="AhpF_NTD_N"/>
    <property type="match status" value="1"/>
</dbReference>
<dbReference type="PRINTS" id="PR00368">
    <property type="entry name" value="FADPNR"/>
</dbReference>
<dbReference type="InterPro" id="IPR017561">
    <property type="entry name" value="AhpF_homologue_put"/>
</dbReference>
<dbReference type="PANTHER" id="PTHR48105">
    <property type="entry name" value="THIOREDOXIN REDUCTASE 1-RELATED-RELATED"/>
    <property type="match status" value="1"/>
</dbReference>
<proteinExistence type="predicted"/>
<dbReference type="CDD" id="cd03026">
    <property type="entry name" value="AhpF_NTD_C"/>
    <property type="match status" value="1"/>
</dbReference>
<evidence type="ECO:0000313" key="6">
    <source>
        <dbReference type="Proteomes" id="UP000273083"/>
    </source>
</evidence>
<dbReference type="Pfam" id="PF07992">
    <property type="entry name" value="Pyr_redox_2"/>
    <property type="match status" value="1"/>
</dbReference>
<evidence type="ECO:0000259" key="3">
    <source>
        <dbReference type="Pfam" id="PF07992"/>
    </source>
</evidence>
<comment type="caution">
    <text evidence="5">The sequence shown here is derived from an EMBL/GenBank/DDBJ whole genome shotgun (WGS) entry which is preliminary data.</text>
</comment>
<dbReference type="InterPro" id="IPR044142">
    <property type="entry name" value="AhpF_NTD_N"/>
</dbReference>
<evidence type="ECO:0000259" key="4">
    <source>
        <dbReference type="Pfam" id="PF13192"/>
    </source>
</evidence>
<dbReference type="PRINTS" id="PR00469">
    <property type="entry name" value="PNDRDTASEII"/>
</dbReference>
<protein>
    <submittedName>
        <fullName evidence="5">Thioredoxin reductase (NADPH)</fullName>
    </submittedName>
</protein>
<dbReference type="InterPro" id="IPR036188">
    <property type="entry name" value="FAD/NAD-bd_sf"/>
</dbReference>
<dbReference type="InterPro" id="IPR036249">
    <property type="entry name" value="Thioredoxin-like_sf"/>
</dbReference>
<dbReference type="InterPro" id="IPR044141">
    <property type="entry name" value="AhpF_NTD_C"/>
</dbReference>
<gene>
    <name evidence="5" type="ORF">EDD66_102469</name>
</gene>
<evidence type="ECO:0000256" key="1">
    <source>
        <dbReference type="ARBA" id="ARBA00022630"/>
    </source>
</evidence>
<dbReference type="EMBL" id="RJVG01000002">
    <property type="protein sequence ID" value="ROR30813.1"/>
    <property type="molecule type" value="Genomic_DNA"/>
</dbReference>
<dbReference type="NCBIfam" id="TIGR03143">
    <property type="entry name" value="AhpF_homolog"/>
    <property type="match status" value="1"/>
</dbReference>
<dbReference type="InterPro" id="IPR023753">
    <property type="entry name" value="FAD/NAD-binding_dom"/>
</dbReference>
<dbReference type="SUPFAM" id="SSF51905">
    <property type="entry name" value="FAD/NAD(P)-binding domain"/>
    <property type="match status" value="1"/>
</dbReference>
<dbReference type="SUPFAM" id="SSF52833">
    <property type="entry name" value="Thioredoxin-like"/>
    <property type="match status" value="2"/>
</dbReference>
<feature type="domain" description="FAD/NAD(P)-binding" evidence="3">
    <location>
        <begin position="5"/>
        <end position="297"/>
    </location>
</feature>
<name>A0A3N1XW37_9FIRM</name>
<dbReference type="Gene3D" id="3.50.50.60">
    <property type="entry name" value="FAD/NAD(P)-binding domain"/>
    <property type="match status" value="2"/>
</dbReference>
<accession>A0A3N1XW37</accession>
<dbReference type="GO" id="GO:0016491">
    <property type="term" value="F:oxidoreductase activity"/>
    <property type="evidence" value="ECO:0007669"/>
    <property type="project" value="UniProtKB-KW"/>
</dbReference>
<keyword evidence="2" id="KW-0560">Oxidoreductase</keyword>
<dbReference type="InterPro" id="IPR050097">
    <property type="entry name" value="Ferredoxin-NADP_redctase_2"/>
</dbReference>
<dbReference type="Pfam" id="PF13192">
    <property type="entry name" value="Thioredoxin_3"/>
    <property type="match status" value="1"/>
</dbReference>
<organism evidence="5 6">
    <name type="scientific">Mobilisporobacter senegalensis</name>
    <dbReference type="NCBI Taxonomy" id="1329262"/>
    <lineage>
        <taxon>Bacteria</taxon>
        <taxon>Bacillati</taxon>
        <taxon>Bacillota</taxon>
        <taxon>Clostridia</taxon>
        <taxon>Lachnospirales</taxon>
        <taxon>Lachnospiraceae</taxon>
        <taxon>Mobilisporobacter</taxon>
    </lineage>
</organism>
<dbReference type="Proteomes" id="UP000273083">
    <property type="component" value="Unassembled WGS sequence"/>
</dbReference>
<dbReference type="InterPro" id="IPR012336">
    <property type="entry name" value="Thioredoxin-like_fold"/>
</dbReference>
<dbReference type="OrthoDB" id="9806179at2"/>
<dbReference type="PROSITE" id="PS51354">
    <property type="entry name" value="GLUTAREDOXIN_2"/>
    <property type="match status" value="1"/>
</dbReference>
<dbReference type="RefSeq" id="WP_123608492.1">
    <property type="nucleotide sequence ID" value="NZ_RJVG01000002.1"/>
</dbReference>